<name>A0A0S4LIW5_9BACT</name>
<protein>
    <recommendedName>
        <fullName evidence="8">MtN3 and saliva related transmembrane protein</fullName>
    </recommendedName>
</protein>
<dbReference type="InterPro" id="IPR047662">
    <property type="entry name" value="SemiSWEET"/>
</dbReference>
<dbReference type="NCBIfam" id="NF037968">
    <property type="entry name" value="SemiSWEET_2"/>
    <property type="match status" value="1"/>
</dbReference>
<dbReference type="RefSeq" id="WP_090749988.1">
    <property type="nucleotide sequence ID" value="NZ_CZQA01000010.1"/>
</dbReference>
<evidence type="ECO:0000256" key="2">
    <source>
        <dbReference type="ARBA" id="ARBA00022692"/>
    </source>
</evidence>
<evidence type="ECO:0000256" key="1">
    <source>
        <dbReference type="ARBA" id="ARBA00004141"/>
    </source>
</evidence>
<dbReference type="GO" id="GO:0051119">
    <property type="term" value="F:sugar transmembrane transporter activity"/>
    <property type="evidence" value="ECO:0007669"/>
    <property type="project" value="InterPro"/>
</dbReference>
<dbReference type="EMBL" id="CZQA01000010">
    <property type="protein sequence ID" value="CUS37521.1"/>
    <property type="molecule type" value="Genomic_DNA"/>
</dbReference>
<dbReference type="OrthoDB" id="9814012at2"/>
<comment type="subcellular location">
    <subcellularLocation>
        <location evidence="1">Membrane</location>
        <topology evidence="1">Multi-pass membrane protein</topology>
    </subcellularLocation>
</comment>
<organism evidence="6 7">
    <name type="scientific">Candidatus Nitrospira nitrosa</name>
    <dbReference type="NCBI Taxonomy" id="1742972"/>
    <lineage>
        <taxon>Bacteria</taxon>
        <taxon>Pseudomonadati</taxon>
        <taxon>Nitrospirota</taxon>
        <taxon>Nitrospiria</taxon>
        <taxon>Nitrospirales</taxon>
        <taxon>Nitrospiraceae</taxon>
        <taxon>Nitrospira</taxon>
    </lineage>
</organism>
<reference evidence="6 7" key="1">
    <citation type="submission" date="2015-10" db="EMBL/GenBank/DDBJ databases">
        <authorList>
            <person name="Gilbert D.G."/>
        </authorList>
    </citation>
    <scope>NUCLEOTIDE SEQUENCE [LARGE SCALE GENOMIC DNA]</scope>
    <source>
        <strain evidence="6">COMA1</strain>
    </source>
</reference>
<feature type="transmembrane region" description="Helical" evidence="5">
    <location>
        <begin position="62"/>
        <end position="81"/>
    </location>
</feature>
<keyword evidence="3 5" id="KW-1133">Transmembrane helix</keyword>
<dbReference type="Gene3D" id="1.20.1280.290">
    <property type="match status" value="1"/>
</dbReference>
<evidence type="ECO:0000256" key="5">
    <source>
        <dbReference type="SAM" id="Phobius"/>
    </source>
</evidence>
<accession>A0A0S4LIW5</accession>
<evidence type="ECO:0000256" key="3">
    <source>
        <dbReference type="ARBA" id="ARBA00022989"/>
    </source>
</evidence>
<sequence length="84" mass="8993">MDGVTTLGLIAGTLTTIAFIPQIAKAWRSKSTGDLSWGMVTTFSTGVLLWLIYGIWIDSLPVILANAVTLLLQAGIIALKIRYG</sequence>
<feature type="transmembrane region" description="Helical" evidence="5">
    <location>
        <begin position="36"/>
        <end position="56"/>
    </location>
</feature>
<dbReference type="AlphaFoldDB" id="A0A0S4LIW5"/>
<evidence type="ECO:0000313" key="6">
    <source>
        <dbReference type="EMBL" id="CUS37521.1"/>
    </source>
</evidence>
<evidence type="ECO:0008006" key="8">
    <source>
        <dbReference type="Google" id="ProtNLM"/>
    </source>
</evidence>
<gene>
    <name evidence="6" type="ORF">COMA1_40097</name>
</gene>
<proteinExistence type="predicted"/>
<dbReference type="Pfam" id="PF04193">
    <property type="entry name" value="PQ-loop"/>
    <property type="match status" value="1"/>
</dbReference>
<dbReference type="STRING" id="1742972.COMA1_40097"/>
<dbReference type="GO" id="GO:0016020">
    <property type="term" value="C:membrane"/>
    <property type="evidence" value="ECO:0007669"/>
    <property type="project" value="UniProtKB-SubCell"/>
</dbReference>
<dbReference type="Proteomes" id="UP000199032">
    <property type="component" value="Unassembled WGS sequence"/>
</dbReference>
<keyword evidence="4 5" id="KW-0472">Membrane</keyword>
<evidence type="ECO:0000313" key="7">
    <source>
        <dbReference type="Proteomes" id="UP000199032"/>
    </source>
</evidence>
<dbReference type="InterPro" id="IPR006603">
    <property type="entry name" value="PQ-loop_rpt"/>
</dbReference>
<keyword evidence="7" id="KW-1185">Reference proteome</keyword>
<evidence type="ECO:0000256" key="4">
    <source>
        <dbReference type="ARBA" id="ARBA00023136"/>
    </source>
</evidence>
<feature type="transmembrane region" description="Helical" evidence="5">
    <location>
        <begin position="6"/>
        <end position="24"/>
    </location>
</feature>
<keyword evidence="2 5" id="KW-0812">Transmembrane</keyword>